<protein>
    <submittedName>
        <fullName evidence="2">Primase alpha helix C-terminal domain-containing protein</fullName>
    </submittedName>
</protein>
<evidence type="ECO:0000259" key="1">
    <source>
        <dbReference type="SMART" id="SM00942"/>
    </source>
</evidence>
<proteinExistence type="predicted"/>
<feature type="domain" description="Primase C-terminal 1" evidence="1">
    <location>
        <begin position="234"/>
        <end position="299"/>
    </location>
</feature>
<organism evidence="2 3">
    <name type="scientific">Enterococcus raffinosus</name>
    <dbReference type="NCBI Taxonomy" id="71452"/>
    <lineage>
        <taxon>Bacteria</taxon>
        <taxon>Bacillati</taxon>
        <taxon>Bacillota</taxon>
        <taxon>Bacilli</taxon>
        <taxon>Lactobacillales</taxon>
        <taxon>Enterococcaceae</taxon>
        <taxon>Enterococcus</taxon>
    </lineage>
</organism>
<comment type="caution">
    <text evidence="2">The sequence shown here is derived from an EMBL/GenBank/DDBJ whole genome shotgun (WGS) entry which is preliminary data.</text>
</comment>
<gene>
    <name evidence="2" type="ORF">P7D69_16880</name>
</gene>
<dbReference type="InterPro" id="IPR014820">
    <property type="entry name" value="PriCT_1"/>
</dbReference>
<sequence>MIYIGKVRPSIMEPPIEKSIIKFFKEYDPPKVIVPDDEAEQKKLKTMGIDGFIAGEMKALIRKNENLISRDCLILDLDDVIVSEIDLIDAIKQKLGKFAYVLYPSVSHGLKGVRYRLVIPLDKPVNEQDYKILIYFFSNKILDGIIHNADQSNLTWSQIQLLPVLTKYIKEEQIIIHDEENLFPISDGLGTAKRWLKDYKQDTGGVTSRKLYKNTSQFKKGGSRYRNTTTELFESLVAGCEEGNRNNRIAQITGGLLARAVDVSAVFELVKVANQYFTEPLSEEEIEATFFSIANKELKAN</sequence>
<evidence type="ECO:0000313" key="2">
    <source>
        <dbReference type="EMBL" id="MDT2546025.1"/>
    </source>
</evidence>
<reference evidence="2" key="1">
    <citation type="submission" date="2023-03" db="EMBL/GenBank/DDBJ databases">
        <authorList>
            <person name="Shen W."/>
            <person name="Cai J."/>
        </authorList>
    </citation>
    <scope>NUCLEOTIDE SEQUENCE</scope>
    <source>
        <strain evidence="2">Y15</strain>
    </source>
</reference>
<dbReference type="AlphaFoldDB" id="A0AAW8TA32"/>
<dbReference type="Pfam" id="PF08708">
    <property type="entry name" value="PriCT_1"/>
    <property type="match status" value="1"/>
</dbReference>
<dbReference type="SMART" id="SM00942">
    <property type="entry name" value="PriCT_1"/>
    <property type="match status" value="1"/>
</dbReference>
<dbReference type="RefSeq" id="WP_311816866.1">
    <property type="nucleotide sequence ID" value="NZ_JARPXG010000022.1"/>
</dbReference>
<name>A0AAW8TA32_9ENTE</name>
<dbReference type="Proteomes" id="UP001254770">
    <property type="component" value="Unassembled WGS sequence"/>
</dbReference>
<evidence type="ECO:0000313" key="3">
    <source>
        <dbReference type="Proteomes" id="UP001254770"/>
    </source>
</evidence>
<dbReference type="EMBL" id="JARPXL010000021">
    <property type="protein sequence ID" value="MDT2546025.1"/>
    <property type="molecule type" value="Genomic_DNA"/>
</dbReference>
<accession>A0AAW8TA32</accession>